<comment type="caution">
    <text evidence="6">The sequence shown here is derived from an EMBL/GenBank/DDBJ whole genome shotgun (WGS) entry which is preliminary data.</text>
</comment>
<organism evidence="6 7">
    <name type="scientific">Lactiplantibacillus dongliensis</name>
    <dbReference type="NCBI Taxonomy" id="2559919"/>
    <lineage>
        <taxon>Bacteria</taxon>
        <taxon>Bacillati</taxon>
        <taxon>Bacillota</taxon>
        <taxon>Bacilli</taxon>
        <taxon>Lactobacillales</taxon>
        <taxon>Lactobacillaceae</taxon>
        <taxon>Lactiplantibacillus</taxon>
    </lineage>
</organism>
<dbReference type="InterPro" id="IPR008217">
    <property type="entry name" value="Ccc1_fam"/>
</dbReference>
<keyword evidence="4 5" id="KW-0472">Membrane</keyword>
<dbReference type="EMBL" id="JBHSSD010000039">
    <property type="protein sequence ID" value="MFC6164782.1"/>
    <property type="molecule type" value="Genomic_DNA"/>
</dbReference>
<feature type="transmembrane region" description="Helical" evidence="5">
    <location>
        <begin position="185"/>
        <end position="202"/>
    </location>
</feature>
<keyword evidence="2 5" id="KW-0812">Transmembrane</keyword>
<accession>A0ABW1R7X5</accession>
<feature type="transmembrane region" description="Helical" evidence="5">
    <location>
        <begin position="20"/>
        <end position="45"/>
    </location>
</feature>
<feature type="transmembrane region" description="Helical" evidence="5">
    <location>
        <begin position="214"/>
        <end position="235"/>
    </location>
</feature>
<feature type="transmembrane region" description="Helical" evidence="5">
    <location>
        <begin position="156"/>
        <end position="179"/>
    </location>
</feature>
<dbReference type="Pfam" id="PF01988">
    <property type="entry name" value="VIT1"/>
    <property type="match status" value="1"/>
</dbReference>
<evidence type="ECO:0000256" key="4">
    <source>
        <dbReference type="ARBA" id="ARBA00023136"/>
    </source>
</evidence>
<evidence type="ECO:0000256" key="2">
    <source>
        <dbReference type="ARBA" id="ARBA00022692"/>
    </source>
</evidence>
<sequence length="241" mass="25600">MEFSLRAYFKHTMLADRLNIIRAGILGANDGIISVSGIVLGAMGANFSSNYLLVSGVAGMLAGACSMAGGEYISVSAQHDIQKNTVKKVLSETAATPAMSRQHIVTTYLKKGLSKKTAETVADELMAQVNIQTQVNDEVADTYQIKVGHYLNPWHAAATSFLSFIAGALIPLLAMTLIPNPYKELGTLIAMVIALALNGLVSSHSQTMSTKQTMLRNIIVGLLTTVVTFALGALFHTTIGV</sequence>
<dbReference type="Proteomes" id="UP001596253">
    <property type="component" value="Unassembled WGS sequence"/>
</dbReference>
<comment type="subcellular location">
    <subcellularLocation>
        <location evidence="1">Endomembrane system</location>
        <topology evidence="1">Multi-pass membrane protein</topology>
    </subcellularLocation>
</comment>
<feature type="transmembrane region" description="Helical" evidence="5">
    <location>
        <begin position="51"/>
        <end position="73"/>
    </location>
</feature>
<dbReference type="RefSeq" id="WP_137641157.1">
    <property type="nucleotide sequence ID" value="NZ_BJDK01000042.1"/>
</dbReference>
<reference evidence="7" key="1">
    <citation type="journal article" date="2019" name="Int. J. Syst. Evol. Microbiol.">
        <title>The Global Catalogue of Microorganisms (GCM) 10K type strain sequencing project: providing services to taxonomists for standard genome sequencing and annotation.</title>
        <authorList>
            <consortium name="The Broad Institute Genomics Platform"/>
            <consortium name="The Broad Institute Genome Sequencing Center for Infectious Disease"/>
            <person name="Wu L."/>
            <person name="Ma J."/>
        </authorList>
    </citation>
    <scope>NUCLEOTIDE SEQUENCE [LARGE SCALE GENOMIC DNA]</scope>
    <source>
        <strain evidence="7">CCM 8932</strain>
    </source>
</reference>
<name>A0ABW1R7X5_9LACO</name>
<keyword evidence="3 5" id="KW-1133">Transmembrane helix</keyword>
<evidence type="ECO:0000256" key="5">
    <source>
        <dbReference type="SAM" id="Phobius"/>
    </source>
</evidence>
<evidence type="ECO:0000313" key="7">
    <source>
        <dbReference type="Proteomes" id="UP001596253"/>
    </source>
</evidence>
<evidence type="ECO:0000256" key="1">
    <source>
        <dbReference type="ARBA" id="ARBA00004127"/>
    </source>
</evidence>
<evidence type="ECO:0000256" key="3">
    <source>
        <dbReference type="ARBA" id="ARBA00022989"/>
    </source>
</evidence>
<keyword evidence="7" id="KW-1185">Reference proteome</keyword>
<protein>
    <submittedName>
        <fullName evidence="6">VIT family protein</fullName>
    </submittedName>
</protein>
<dbReference type="PANTHER" id="PTHR31851">
    <property type="entry name" value="FE(2+)/MN(2+) TRANSPORTER PCL1"/>
    <property type="match status" value="1"/>
</dbReference>
<dbReference type="CDD" id="cd02432">
    <property type="entry name" value="Nodulin-21_like_1"/>
    <property type="match status" value="1"/>
</dbReference>
<gene>
    <name evidence="6" type="ORF">ACFP3T_08900</name>
</gene>
<evidence type="ECO:0000313" key="6">
    <source>
        <dbReference type="EMBL" id="MFC6164782.1"/>
    </source>
</evidence>
<proteinExistence type="predicted"/>